<reference evidence="1" key="3">
    <citation type="submission" date="2025-09" db="UniProtKB">
        <authorList>
            <consortium name="Ensembl"/>
        </authorList>
    </citation>
    <scope>IDENTIFICATION</scope>
</reference>
<dbReference type="Ensembl" id="ENSOART00020069449.1">
    <property type="protein sequence ID" value="ENSOARP00020050068.1"/>
    <property type="gene ID" value="ENSOARG00020003276.2"/>
</dbReference>
<gene>
    <name evidence="1" type="primary">DHRS12</name>
</gene>
<evidence type="ECO:0000313" key="1">
    <source>
        <dbReference type="Ensembl" id="ENSOARP00020050068.1"/>
    </source>
</evidence>
<organism evidence="1">
    <name type="scientific">Ovis aries</name>
    <name type="common">Sheep</name>
    <dbReference type="NCBI Taxonomy" id="9940"/>
    <lineage>
        <taxon>Eukaryota</taxon>
        <taxon>Metazoa</taxon>
        <taxon>Chordata</taxon>
        <taxon>Craniata</taxon>
        <taxon>Vertebrata</taxon>
        <taxon>Euteleostomi</taxon>
        <taxon>Mammalia</taxon>
        <taxon>Eutheria</taxon>
        <taxon>Laurasiatheria</taxon>
        <taxon>Artiodactyla</taxon>
        <taxon>Ruminantia</taxon>
        <taxon>Pecora</taxon>
        <taxon>Bovidae</taxon>
        <taxon>Caprinae</taxon>
        <taxon>Ovis</taxon>
    </lineage>
</organism>
<accession>A0AC11DUP8</accession>
<reference evidence="1" key="2">
    <citation type="submission" date="2025-08" db="UniProtKB">
        <authorList>
            <consortium name="Ensembl"/>
        </authorList>
    </citation>
    <scope>IDENTIFICATION</scope>
</reference>
<protein>
    <submittedName>
        <fullName evidence="1">Uncharacterized protein</fullName>
    </submittedName>
</protein>
<name>A0AC11DUP8_SHEEP</name>
<proteinExistence type="predicted"/>
<reference evidence="1" key="1">
    <citation type="submission" date="2020-11" db="EMBL/GenBank/DDBJ databases">
        <authorList>
            <person name="Davenport K.M."/>
            <person name="Bickhart D.M."/>
            <person name="Smith T.P.L."/>
            <person name="Murdoch B.M."/>
            <person name="Rosen B.D."/>
        </authorList>
    </citation>
    <scope>NUCLEOTIDE SEQUENCE [LARGE SCALE GENOMIC DNA]</scope>
    <source>
        <strain evidence="1">OAR_USU_Benz2616</strain>
    </source>
</reference>
<sequence>MRFSKQEYWSGLPFPPLGNLPHPGIEPASLYVCCIGRRFSPLPRKAYPLPKSPRSHRGRHASCSGNSTSLPGSLRSSPGSVSSLRGRPFLPGACGLVFFGECWRRRPPASGSRSGYESASKDFVPDDLEVQVPGRAFMVTGGNSGIGKATAMEIAKRGGTVHLVCRDPSRAEGARAEIIEKSGNQNIFLHIVDLSVPKSIWKFVENFKQEHTLNVLINNAGCMVNKRELTEDGLEKNFATNTLGVYILTTALIPVLEKEHDPRVITVSSGGMLVQKLNTDDLQSERTAFDGTMVYAQNKRQQVVLTERWARAHPAIHFSCMHPGWVDTPGVRLSMPGFHARMGARLRSEAQGADTVLWLALAPAATAQPSGCFFQDRKPAPTHLPLARTSSSPAEEEKLVEILEELARRFK</sequence>